<dbReference type="InterPro" id="IPR009053">
    <property type="entry name" value="Prefoldin"/>
</dbReference>
<dbReference type="PANTHER" id="PTHR20903">
    <property type="entry name" value="PREFOLDIN SUBUNIT 1-RELATED"/>
    <property type="match status" value="1"/>
</dbReference>
<dbReference type="GO" id="GO:0016272">
    <property type="term" value="C:prefoldin complex"/>
    <property type="evidence" value="ECO:0007669"/>
    <property type="project" value="InterPro"/>
</dbReference>
<evidence type="ECO:0000313" key="5">
    <source>
        <dbReference type="Proteomes" id="UP000501346"/>
    </source>
</evidence>
<evidence type="ECO:0000313" key="4">
    <source>
        <dbReference type="EMBL" id="QID80302.1"/>
    </source>
</evidence>
<evidence type="ECO:0000256" key="3">
    <source>
        <dbReference type="SAM" id="Coils"/>
    </source>
</evidence>
<sequence length="109" mass="12796">MSQIAQEMTVSLRNARTQLDMVNQQLAYLDRQEKLAELTKKELESYPTDKIWRSCGKSFILQDKSKYVNDLSHDETVLLDQRKTLKIKKNYLETTVEKTIDNLKALMKN</sequence>
<dbReference type="GO" id="GO:0051082">
    <property type="term" value="F:unfolded protein binding"/>
    <property type="evidence" value="ECO:0007669"/>
    <property type="project" value="InterPro"/>
</dbReference>
<organism evidence="4 5">
    <name type="scientific">Saccharomyces pastorianus</name>
    <name type="common">Lager yeast</name>
    <name type="synonym">Saccharomyces cerevisiae x Saccharomyces eubayanus</name>
    <dbReference type="NCBI Taxonomy" id="27292"/>
    <lineage>
        <taxon>Eukaryota</taxon>
        <taxon>Fungi</taxon>
        <taxon>Dikarya</taxon>
        <taxon>Ascomycota</taxon>
        <taxon>Saccharomycotina</taxon>
        <taxon>Saccharomycetes</taxon>
        <taxon>Saccharomycetales</taxon>
        <taxon>Saccharomycetaceae</taxon>
        <taxon>Saccharomyces</taxon>
    </lineage>
</organism>
<dbReference type="FunFam" id="1.10.287.370:FF:000023">
    <property type="entry name" value="Pfd1p"/>
    <property type="match status" value="1"/>
</dbReference>
<proteinExistence type="inferred from homology"/>
<keyword evidence="5" id="KW-1185">Reference proteome</keyword>
<dbReference type="Pfam" id="PF01920">
    <property type="entry name" value="Prefoldin_2"/>
    <property type="match status" value="1"/>
</dbReference>
<dbReference type="AlphaFoldDB" id="A0A6C1DTE4"/>
<name>A0A6C1DTE4_SACPS</name>
<comment type="similarity">
    <text evidence="1">Belongs to the prefoldin subunit beta family.</text>
</comment>
<dbReference type="Gene3D" id="1.10.287.370">
    <property type="match status" value="1"/>
</dbReference>
<reference evidence="4 5" key="1">
    <citation type="journal article" date="2019" name="BMC Genomics">
        <title>Chromosome level assembly and comparative genome analysis confirm lager-brewing yeasts originated from a single hybridization.</title>
        <authorList>
            <person name="Salazar A.N."/>
            <person name="Gorter de Vries A.R."/>
            <person name="van den Broek M."/>
            <person name="Brouwers N."/>
            <person name="de la Torre Cortes P."/>
            <person name="Kuijpers N.G.A."/>
            <person name="Daran J.G."/>
            <person name="Abeel T."/>
        </authorList>
    </citation>
    <scope>NUCLEOTIDE SEQUENCE [LARGE SCALE GENOMIC DNA]</scope>
    <source>
        <strain evidence="4 5">CBS 1483</strain>
    </source>
</reference>
<accession>A0A6C1DTE4</accession>
<keyword evidence="3" id="KW-0175">Coiled coil</keyword>
<dbReference type="PANTHER" id="PTHR20903:SF0">
    <property type="entry name" value="PREFOLDIN SUBUNIT 1"/>
    <property type="match status" value="1"/>
</dbReference>
<feature type="coiled-coil region" evidence="3">
    <location>
        <begin position="5"/>
        <end position="32"/>
    </location>
</feature>
<gene>
    <name evidence="4" type="primary">PFD1_1</name>
    <name evidence="4" type="ORF">GRS66_002618</name>
</gene>
<evidence type="ECO:0000256" key="1">
    <source>
        <dbReference type="ARBA" id="ARBA00008045"/>
    </source>
</evidence>
<dbReference type="InterPro" id="IPR002777">
    <property type="entry name" value="PFD_beta-like"/>
</dbReference>
<dbReference type="EMBL" id="CP048991">
    <property type="protein sequence ID" value="QID80302.1"/>
    <property type="molecule type" value="Genomic_DNA"/>
</dbReference>
<dbReference type="OrthoDB" id="2015447at2759"/>
<evidence type="ECO:0000256" key="2">
    <source>
        <dbReference type="ARBA" id="ARBA00023186"/>
    </source>
</evidence>
<protein>
    <submittedName>
        <fullName evidence="4">Prefolding complex chaperone subunit</fullName>
    </submittedName>
</protein>
<dbReference type="GO" id="GO:0044183">
    <property type="term" value="F:protein folding chaperone"/>
    <property type="evidence" value="ECO:0007669"/>
    <property type="project" value="TreeGrafter"/>
</dbReference>
<keyword evidence="2" id="KW-0143">Chaperone</keyword>
<dbReference type="GO" id="GO:0005737">
    <property type="term" value="C:cytoplasm"/>
    <property type="evidence" value="ECO:0007669"/>
    <property type="project" value="TreeGrafter"/>
</dbReference>
<dbReference type="SUPFAM" id="SSF46579">
    <property type="entry name" value="Prefoldin"/>
    <property type="match status" value="1"/>
</dbReference>
<dbReference type="Proteomes" id="UP000501346">
    <property type="component" value="Chromosome ScX-SeX"/>
</dbReference>